<keyword evidence="3" id="KW-0804">Transcription</keyword>
<feature type="compositionally biased region" description="Polar residues" evidence="5">
    <location>
        <begin position="439"/>
        <end position="465"/>
    </location>
</feature>
<proteinExistence type="predicted"/>
<reference evidence="7 8" key="1">
    <citation type="journal article" date="2013" name="Proc. Natl. Acad. Sci. U.S.A.">
        <title>Fine-scale variation in meiotic recombination in Mimulus inferred from population shotgun sequencing.</title>
        <authorList>
            <person name="Hellsten U."/>
            <person name="Wright K.M."/>
            <person name="Jenkins J."/>
            <person name="Shu S."/>
            <person name="Yuan Y."/>
            <person name="Wessler S.R."/>
            <person name="Schmutz J."/>
            <person name="Willis J.H."/>
            <person name="Rokhsar D.S."/>
        </authorList>
    </citation>
    <scope>NUCLEOTIDE SEQUENCE [LARGE SCALE GENOMIC DNA]</scope>
    <source>
        <strain evidence="8">cv. DUN x IM62</strain>
    </source>
</reference>
<dbReference type="PANTHER" id="PTHR31719:SF213">
    <property type="entry name" value="NAC DOMAIN-CONTAINING PROTEIN"/>
    <property type="match status" value="1"/>
</dbReference>
<dbReference type="PROSITE" id="PS51005">
    <property type="entry name" value="NAC"/>
    <property type="match status" value="1"/>
</dbReference>
<dbReference type="eggNOG" id="ENOG502RZK3">
    <property type="taxonomic scope" value="Eukaryota"/>
</dbReference>
<dbReference type="InterPro" id="IPR036093">
    <property type="entry name" value="NAC_dom_sf"/>
</dbReference>
<evidence type="ECO:0000256" key="1">
    <source>
        <dbReference type="ARBA" id="ARBA00023015"/>
    </source>
</evidence>
<keyword evidence="4" id="KW-0539">Nucleus</keyword>
<dbReference type="Pfam" id="PF02365">
    <property type="entry name" value="NAM"/>
    <property type="match status" value="1"/>
</dbReference>
<feature type="domain" description="NAC" evidence="6">
    <location>
        <begin position="57"/>
        <end position="209"/>
    </location>
</feature>
<sequence>MSEENDTPIFSDSITMFLTRESLVPTAAYIAPKSEKMESCSTSGEAVIPAADDKPKYPPGYRFVPKDAELIVDYLEVKIKNLPIPLDEINDVHLYEHHPQFLADNNPQLGEKEWYFFTPRDRKYQNGQRPSRSAGNGYWKATGSDKVISSGGKIVGYKKSLVYHEGKPPAGIKTNWIMHEYKVNQPGRAKTCPTDMRLDDWVLCRLYIKSERANNKRKRGDETAQLVKEEDEENNENQEDQEGEEAAETNSGNEDQEAAETNPGNYNEHATIGSNEYANNICYIEYPNNICYNGFGETINNTDTLLFDPVSPFCTNIEDHLVDTPPQVYNLPPSSTFPDYPQVYNLPPSSTFPDYRNDSPVLSDNYNRPPHYIQPPAQVYFENHRSVHMPYDIDYPRYQFMETPGTFQNSHGNQGISHGNQGIYERAPSSFGSSSLPSTCTTGASDPTAKPQDNCNYHPDYNQSMPRKRRH</sequence>
<dbReference type="GO" id="GO:0003677">
    <property type="term" value="F:DNA binding"/>
    <property type="evidence" value="ECO:0007669"/>
    <property type="project" value="UniProtKB-KW"/>
</dbReference>
<evidence type="ECO:0000256" key="3">
    <source>
        <dbReference type="ARBA" id="ARBA00023163"/>
    </source>
</evidence>
<name>A0A022QYK4_ERYGU</name>
<keyword evidence="1" id="KW-0805">Transcription regulation</keyword>
<evidence type="ECO:0000256" key="2">
    <source>
        <dbReference type="ARBA" id="ARBA00023125"/>
    </source>
</evidence>
<gene>
    <name evidence="7" type="ORF">MIMGU_mgv1a022092mg</name>
</gene>
<evidence type="ECO:0000256" key="4">
    <source>
        <dbReference type="ARBA" id="ARBA00023242"/>
    </source>
</evidence>
<dbReference type="Gene3D" id="2.170.150.80">
    <property type="entry name" value="NAC domain"/>
    <property type="match status" value="1"/>
</dbReference>
<protein>
    <recommendedName>
        <fullName evidence="6">NAC domain-containing protein</fullName>
    </recommendedName>
</protein>
<organism evidence="7 8">
    <name type="scientific">Erythranthe guttata</name>
    <name type="common">Yellow monkey flower</name>
    <name type="synonym">Mimulus guttatus</name>
    <dbReference type="NCBI Taxonomy" id="4155"/>
    <lineage>
        <taxon>Eukaryota</taxon>
        <taxon>Viridiplantae</taxon>
        <taxon>Streptophyta</taxon>
        <taxon>Embryophyta</taxon>
        <taxon>Tracheophyta</taxon>
        <taxon>Spermatophyta</taxon>
        <taxon>Magnoliopsida</taxon>
        <taxon>eudicotyledons</taxon>
        <taxon>Gunneridae</taxon>
        <taxon>Pentapetalae</taxon>
        <taxon>asterids</taxon>
        <taxon>lamiids</taxon>
        <taxon>Lamiales</taxon>
        <taxon>Phrymaceae</taxon>
        <taxon>Erythranthe</taxon>
    </lineage>
</organism>
<dbReference type="InterPro" id="IPR003441">
    <property type="entry name" value="NAC-dom"/>
</dbReference>
<accession>A0A022QYK4</accession>
<evidence type="ECO:0000259" key="6">
    <source>
        <dbReference type="PROSITE" id="PS51005"/>
    </source>
</evidence>
<feature type="compositionally biased region" description="Polar residues" evidence="5">
    <location>
        <begin position="405"/>
        <end position="420"/>
    </location>
</feature>
<dbReference type="Proteomes" id="UP000030748">
    <property type="component" value="Unassembled WGS sequence"/>
</dbReference>
<dbReference type="EMBL" id="KI630827">
    <property type="protein sequence ID" value="EYU32654.1"/>
    <property type="molecule type" value="Genomic_DNA"/>
</dbReference>
<evidence type="ECO:0000256" key="5">
    <source>
        <dbReference type="SAM" id="MobiDB-lite"/>
    </source>
</evidence>
<keyword evidence="8" id="KW-1185">Reference proteome</keyword>
<dbReference type="PANTHER" id="PTHR31719">
    <property type="entry name" value="NAC TRANSCRIPTION FACTOR 56"/>
    <property type="match status" value="1"/>
</dbReference>
<dbReference type="SUPFAM" id="SSF101941">
    <property type="entry name" value="NAC domain"/>
    <property type="match status" value="1"/>
</dbReference>
<dbReference type="STRING" id="4155.A0A022QYK4"/>
<dbReference type="GO" id="GO:0006355">
    <property type="term" value="P:regulation of DNA-templated transcription"/>
    <property type="evidence" value="ECO:0007669"/>
    <property type="project" value="InterPro"/>
</dbReference>
<keyword evidence="2" id="KW-0238">DNA-binding</keyword>
<feature type="region of interest" description="Disordered" evidence="5">
    <location>
        <begin position="404"/>
        <end position="471"/>
    </location>
</feature>
<feature type="region of interest" description="Disordered" evidence="5">
    <location>
        <begin position="214"/>
        <end position="270"/>
    </location>
</feature>
<dbReference type="AlphaFoldDB" id="A0A022QYK4"/>
<evidence type="ECO:0000313" key="8">
    <source>
        <dbReference type="Proteomes" id="UP000030748"/>
    </source>
</evidence>
<evidence type="ECO:0000313" key="7">
    <source>
        <dbReference type="EMBL" id="EYU32654.1"/>
    </source>
</evidence>
<feature type="compositionally biased region" description="Acidic residues" evidence="5">
    <location>
        <begin position="229"/>
        <end position="247"/>
    </location>
</feature>
<feature type="compositionally biased region" description="Low complexity" evidence="5">
    <location>
        <begin position="429"/>
        <end position="438"/>
    </location>
</feature>